<dbReference type="Proteomes" id="UP000663889">
    <property type="component" value="Unassembled WGS sequence"/>
</dbReference>
<organism evidence="1 2">
    <name type="scientific">Rotaria sordida</name>
    <dbReference type="NCBI Taxonomy" id="392033"/>
    <lineage>
        <taxon>Eukaryota</taxon>
        <taxon>Metazoa</taxon>
        <taxon>Spiralia</taxon>
        <taxon>Gnathifera</taxon>
        <taxon>Rotifera</taxon>
        <taxon>Eurotatoria</taxon>
        <taxon>Bdelloidea</taxon>
        <taxon>Philodinida</taxon>
        <taxon>Philodinidae</taxon>
        <taxon>Rotaria</taxon>
    </lineage>
</organism>
<evidence type="ECO:0000313" key="1">
    <source>
        <dbReference type="EMBL" id="CAF1096132.1"/>
    </source>
</evidence>
<dbReference type="PANTHER" id="PTHR46060">
    <property type="entry name" value="MARINER MOS1 TRANSPOSASE-LIKE PROTEIN"/>
    <property type="match status" value="1"/>
</dbReference>
<dbReference type="AlphaFoldDB" id="A0A814NT54"/>
<dbReference type="EMBL" id="CAJNOU010000824">
    <property type="protein sequence ID" value="CAF1096132.1"/>
    <property type="molecule type" value="Genomic_DNA"/>
</dbReference>
<reference evidence="1" key="1">
    <citation type="submission" date="2021-02" db="EMBL/GenBank/DDBJ databases">
        <authorList>
            <person name="Nowell W R."/>
        </authorList>
    </citation>
    <scope>NUCLEOTIDE SEQUENCE</scope>
</reference>
<accession>A0A814NT54</accession>
<evidence type="ECO:0000313" key="2">
    <source>
        <dbReference type="Proteomes" id="UP000663889"/>
    </source>
</evidence>
<name>A0A814NT54_9BILA</name>
<gene>
    <name evidence="1" type="ORF">SEV965_LOCUS15622</name>
</gene>
<comment type="caution">
    <text evidence="1">The sequence shown here is derived from an EMBL/GenBank/DDBJ whole genome shotgun (WGS) entry which is preliminary data.</text>
</comment>
<evidence type="ECO:0008006" key="3">
    <source>
        <dbReference type="Google" id="ProtNLM"/>
    </source>
</evidence>
<sequence length="194" mass="22612">MNKENFLFYIKVRTALNIEATTIDDELYTVFGDEAPSFQTVIRWSQWFREGQEEVEDKERPGRPLTEITSENIEQVHSIINDDPYVTIEELQTETMRTALNIEATTIDDELYTVFGDEAPSFQTVIRWSQWFREGQEEVEDKERPGRPLTEITSENIEQVHSIINDDPYVTTEELQTETTLSHGTVHQIISDHL</sequence>
<proteinExistence type="predicted"/>
<dbReference type="InterPro" id="IPR052709">
    <property type="entry name" value="Transposase-MT_Hybrid"/>
</dbReference>
<dbReference type="PANTHER" id="PTHR46060:SF1">
    <property type="entry name" value="MARINER MOS1 TRANSPOSASE-LIKE PROTEIN"/>
    <property type="match status" value="1"/>
</dbReference>
<protein>
    <recommendedName>
        <fullName evidence="3">Transposase</fullName>
    </recommendedName>
</protein>